<evidence type="ECO:0000313" key="7">
    <source>
        <dbReference type="Proteomes" id="UP000245466"/>
    </source>
</evidence>
<evidence type="ECO:0000256" key="4">
    <source>
        <dbReference type="ARBA" id="ARBA00023136"/>
    </source>
</evidence>
<feature type="transmembrane region" description="Helical" evidence="5">
    <location>
        <begin position="94"/>
        <end position="112"/>
    </location>
</feature>
<accession>A0A2U1AK12</accession>
<dbReference type="InterPro" id="IPR050598">
    <property type="entry name" value="AminoAcid_Transporter"/>
</dbReference>
<organism evidence="6 7">
    <name type="scientific">Pontibacter virosus</name>
    <dbReference type="NCBI Taxonomy" id="1765052"/>
    <lineage>
        <taxon>Bacteria</taxon>
        <taxon>Pseudomonadati</taxon>
        <taxon>Bacteroidota</taxon>
        <taxon>Cytophagia</taxon>
        <taxon>Cytophagales</taxon>
        <taxon>Hymenobacteraceae</taxon>
        <taxon>Pontibacter</taxon>
    </lineage>
</organism>
<sequence>MLSVNSGSETIKPIPIDKTMPNLNEDYPATDATLASTEATALIEEKPIAEPRPALSMFDAVAVIVGVVVGAGIFRTPSLVAANVESGTMFLTTWLLGGLVSLIGALCYAELTTTFPHAGGDYHFLTRAFGKRLAFLFAWARMSVIQTGSIALLSFIIGDYMAQLYSIGEFSSVLYAALVVILLTAINIIGVSFGTGVQRFLIILEILGILIVLGAAFLFTPNETAAAATSNAGAGNGTSMGLAMVFVLLTFGGWNEAAYISAELKSGRRGMATALIASIAIITLIYLLINLAYLHVLGLEGMASSAAIAADLAQVTIGDAGMVLIGIIVVLAALTSANATILTGARTNYALGRDFPVFSYLGQWNTKASSPVNAYVVQGVIALALVGLALFTRTGFETMVEYTAPVFWFFLMLVGIALFVLRRKEPERPRPFKVPLYPVLPLIFCLTSAYLFYSSLMYTGLGALVGIGVLAVGVLVLLAIPRIQKQEEQTA</sequence>
<feature type="transmembrane region" description="Helical" evidence="5">
    <location>
        <begin position="372"/>
        <end position="390"/>
    </location>
</feature>
<protein>
    <submittedName>
        <fullName evidence="6">Amino acid/polyamine/organocation transporter (APC superfamily)</fullName>
    </submittedName>
</protein>
<evidence type="ECO:0000256" key="3">
    <source>
        <dbReference type="ARBA" id="ARBA00022989"/>
    </source>
</evidence>
<feature type="transmembrane region" description="Helical" evidence="5">
    <location>
        <begin position="272"/>
        <end position="293"/>
    </location>
</feature>
<dbReference type="Proteomes" id="UP000245466">
    <property type="component" value="Unassembled WGS sequence"/>
</dbReference>
<dbReference type="PANTHER" id="PTHR11785">
    <property type="entry name" value="AMINO ACID TRANSPORTER"/>
    <property type="match status" value="1"/>
</dbReference>
<feature type="transmembrane region" description="Helical" evidence="5">
    <location>
        <begin position="172"/>
        <end position="193"/>
    </location>
</feature>
<feature type="transmembrane region" description="Helical" evidence="5">
    <location>
        <begin position="434"/>
        <end position="453"/>
    </location>
</feature>
<keyword evidence="7" id="KW-1185">Reference proteome</keyword>
<dbReference type="GO" id="GO:0016020">
    <property type="term" value="C:membrane"/>
    <property type="evidence" value="ECO:0007669"/>
    <property type="project" value="UniProtKB-SubCell"/>
</dbReference>
<dbReference type="Pfam" id="PF13520">
    <property type="entry name" value="AA_permease_2"/>
    <property type="match status" value="1"/>
</dbReference>
<dbReference type="InterPro" id="IPR002293">
    <property type="entry name" value="AA/rel_permease1"/>
</dbReference>
<evidence type="ECO:0000256" key="1">
    <source>
        <dbReference type="ARBA" id="ARBA00004141"/>
    </source>
</evidence>
<dbReference type="PIRSF" id="PIRSF006060">
    <property type="entry name" value="AA_transporter"/>
    <property type="match status" value="1"/>
</dbReference>
<feature type="transmembrane region" description="Helical" evidence="5">
    <location>
        <begin position="402"/>
        <end position="422"/>
    </location>
</feature>
<dbReference type="PANTHER" id="PTHR11785:SF512">
    <property type="entry name" value="SOBREMESA, ISOFORM B"/>
    <property type="match status" value="1"/>
</dbReference>
<name>A0A2U1AK12_9BACT</name>
<gene>
    <name evidence="6" type="ORF">C8E01_1247</name>
</gene>
<proteinExistence type="predicted"/>
<feature type="transmembrane region" description="Helical" evidence="5">
    <location>
        <begin position="313"/>
        <end position="334"/>
    </location>
</feature>
<dbReference type="AlphaFoldDB" id="A0A2U1AK12"/>
<keyword evidence="3 5" id="KW-1133">Transmembrane helix</keyword>
<comment type="caution">
    <text evidence="6">The sequence shown here is derived from an EMBL/GenBank/DDBJ whole genome shotgun (WGS) entry which is preliminary data.</text>
</comment>
<dbReference type="EMBL" id="QEKI01000024">
    <property type="protein sequence ID" value="PVY36651.1"/>
    <property type="molecule type" value="Genomic_DNA"/>
</dbReference>
<feature type="transmembrane region" description="Helical" evidence="5">
    <location>
        <begin position="240"/>
        <end position="260"/>
    </location>
</feature>
<evidence type="ECO:0000256" key="2">
    <source>
        <dbReference type="ARBA" id="ARBA00022692"/>
    </source>
</evidence>
<feature type="transmembrane region" description="Helical" evidence="5">
    <location>
        <begin position="54"/>
        <end position="74"/>
    </location>
</feature>
<feature type="transmembrane region" description="Helical" evidence="5">
    <location>
        <begin position="133"/>
        <end position="157"/>
    </location>
</feature>
<dbReference type="GO" id="GO:0015179">
    <property type="term" value="F:L-amino acid transmembrane transporter activity"/>
    <property type="evidence" value="ECO:0007669"/>
    <property type="project" value="TreeGrafter"/>
</dbReference>
<keyword evidence="2 5" id="KW-0812">Transmembrane</keyword>
<comment type="subcellular location">
    <subcellularLocation>
        <location evidence="1">Membrane</location>
        <topology evidence="1">Multi-pass membrane protein</topology>
    </subcellularLocation>
</comment>
<feature type="transmembrane region" description="Helical" evidence="5">
    <location>
        <begin position="459"/>
        <end position="480"/>
    </location>
</feature>
<reference evidence="6 7" key="1">
    <citation type="submission" date="2018-04" db="EMBL/GenBank/DDBJ databases">
        <title>Genomic Encyclopedia of Type Strains, Phase IV (KMG-IV): sequencing the most valuable type-strain genomes for metagenomic binning, comparative biology and taxonomic classification.</title>
        <authorList>
            <person name="Goeker M."/>
        </authorList>
    </citation>
    <scope>NUCLEOTIDE SEQUENCE [LARGE SCALE GENOMIC DNA]</scope>
    <source>
        <strain evidence="6 7">DSM 100231</strain>
    </source>
</reference>
<feature type="transmembrane region" description="Helical" evidence="5">
    <location>
        <begin position="200"/>
        <end position="220"/>
    </location>
</feature>
<dbReference type="Gene3D" id="1.20.1740.10">
    <property type="entry name" value="Amino acid/polyamine transporter I"/>
    <property type="match status" value="1"/>
</dbReference>
<keyword evidence="4 5" id="KW-0472">Membrane</keyword>
<evidence type="ECO:0000256" key="5">
    <source>
        <dbReference type="SAM" id="Phobius"/>
    </source>
</evidence>
<evidence type="ECO:0000313" key="6">
    <source>
        <dbReference type="EMBL" id="PVY36651.1"/>
    </source>
</evidence>